<dbReference type="Proteomes" id="UP001163821">
    <property type="component" value="Unassembled WGS sequence"/>
</dbReference>
<keyword evidence="2" id="KW-1185">Reference proteome</keyword>
<evidence type="ECO:0000313" key="1">
    <source>
        <dbReference type="EMBL" id="MCW0483043.1"/>
    </source>
</evidence>
<accession>A0AA41Y8S6</accession>
<comment type="caution">
    <text evidence="1">The sequence shown here is derived from an EMBL/GenBank/DDBJ whole genome shotgun (WGS) entry which is preliminary data.</text>
</comment>
<name>A0AA41Y8S6_9BACT</name>
<dbReference type="EMBL" id="JAPAAF010000011">
    <property type="protein sequence ID" value="MCW0483043.1"/>
    <property type="molecule type" value="Genomic_DNA"/>
</dbReference>
<dbReference type="AlphaFoldDB" id="A0AA41Y8S6"/>
<reference evidence="1" key="1">
    <citation type="submission" date="2022-10" db="EMBL/GenBank/DDBJ databases">
        <title>Gaoshiqiia sediminis gen. nov., sp. nov., isolated from coastal sediment.</title>
        <authorList>
            <person name="Yu W.X."/>
            <person name="Mu D.S."/>
            <person name="Du J.Z."/>
            <person name="Liang Y.Q."/>
        </authorList>
    </citation>
    <scope>NUCLEOTIDE SEQUENCE</scope>
    <source>
        <strain evidence="1">A06</strain>
    </source>
</reference>
<evidence type="ECO:0000313" key="2">
    <source>
        <dbReference type="Proteomes" id="UP001163821"/>
    </source>
</evidence>
<protein>
    <submittedName>
        <fullName evidence="1">Uncharacterized protein</fullName>
    </submittedName>
</protein>
<sequence>MRKIHSINEIKLHRTNLKHELRYHEDNLRLETNKIVSAYKLFLTNALLEKGIHSVITYFVKQRQQKE</sequence>
<proteinExistence type="predicted"/>
<dbReference type="RefSeq" id="WP_282591645.1">
    <property type="nucleotide sequence ID" value="NZ_JAPAAF010000011.1"/>
</dbReference>
<gene>
    <name evidence="1" type="ORF">N2K84_09905</name>
</gene>
<organism evidence="1 2">
    <name type="scientific">Gaoshiqia sediminis</name>
    <dbReference type="NCBI Taxonomy" id="2986998"/>
    <lineage>
        <taxon>Bacteria</taxon>
        <taxon>Pseudomonadati</taxon>
        <taxon>Bacteroidota</taxon>
        <taxon>Bacteroidia</taxon>
        <taxon>Marinilabiliales</taxon>
        <taxon>Prolixibacteraceae</taxon>
        <taxon>Gaoshiqia</taxon>
    </lineage>
</organism>